<dbReference type="AlphaFoldDB" id="A0A9P5Y2E0"/>
<feature type="compositionally biased region" description="Polar residues" evidence="1">
    <location>
        <begin position="444"/>
        <end position="458"/>
    </location>
</feature>
<reference evidence="2" key="1">
    <citation type="submission" date="2020-11" db="EMBL/GenBank/DDBJ databases">
        <authorList>
            <consortium name="DOE Joint Genome Institute"/>
            <person name="Ahrendt S."/>
            <person name="Riley R."/>
            <person name="Andreopoulos W."/>
            <person name="Labutti K."/>
            <person name="Pangilinan J."/>
            <person name="Ruiz-Duenas F.J."/>
            <person name="Barrasa J.M."/>
            <person name="Sanchez-Garcia M."/>
            <person name="Camarero S."/>
            <person name="Miyauchi S."/>
            <person name="Serrano A."/>
            <person name="Linde D."/>
            <person name="Babiker R."/>
            <person name="Drula E."/>
            <person name="Ayuso-Fernandez I."/>
            <person name="Pacheco R."/>
            <person name="Padilla G."/>
            <person name="Ferreira P."/>
            <person name="Barriuso J."/>
            <person name="Kellner H."/>
            <person name="Castanera R."/>
            <person name="Alfaro M."/>
            <person name="Ramirez L."/>
            <person name="Pisabarro A.G."/>
            <person name="Kuo A."/>
            <person name="Tritt A."/>
            <person name="Lipzen A."/>
            <person name="He G."/>
            <person name="Yan M."/>
            <person name="Ng V."/>
            <person name="Cullen D."/>
            <person name="Martin F."/>
            <person name="Rosso M.-N."/>
            <person name="Henrissat B."/>
            <person name="Hibbett D."/>
            <person name="Martinez A.T."/>
            <person name="Grigoriev I.V."/>
        </authorList>
    </citation>
    <scope>NUCLEOTIDE SEQUENCE</scope>
    <source>
        <strain evidence="2">CBS 247.69</strain>
    </source>
</reference>
<evidence type="ECO:0000313" key="2">
    <source>
        <dbReference type="EMBL" id="KAF9460151.1"/>
    </source>
</evidence>
<feature type="compositionally biased region" description="Low complexity" evidence="1">
    <location>
        <begin position="645"/>
        <end position="675"/>
    </location>
</feature>
<dbReference type="OrthoDB" id="3266894at2759"/>
<name>A0A9P5Y2E0_9AGAR</name>
<gene>
    <name evidence="2" type="ORF">BDZ94DRAFT_1324330</name>
</gene>
<feature type="region of interest" description="Disordered" evidence="1">
    <location>
        <begin position="520"/>
        <end position="565"/>
    </location>
</feature>
<feature type="compositionally biased region" description="Pro residues" evidence="1">
    <location>
        <begin position="469"/>
        <end position="480"/>
    </location>
</feature>
<sequence>MSTTRPRHSVLNLFDPLLSSNTLDRDVSDTDSDKENFTPPIADCSMTAAFFTHSYKPSQSASLVPKRRLVDIGDVTTDDSSMHMMLTDEDELEELNDDENDTLTFFRPAVTPARPVDIPTESNTPPISALRTPLGELTLDRDLTPVARTKMYRRTALPPSSLVAPEILVSPPGVDSSITSVINAVNSSGASFAQSGPTNANGYVDLIEEDLSCGTEDIVSGDIQAPCITISPNLLTNSRSATKFETPCDSLLTETPGSTGIVLSSSPSNVALQHPHHLRPNPPKTSSHDSNRRSIDLYSSFQLQLQSDDASFDLLNDKFSFLVSGSGMDSFMTAMDGDDSFDIGAEEANMEMALEKMRLEDEANKKDELSSLKVTELVIDGPKTSLKPVVVSAINGIIETKTGGKKSLQKRISFGCNSGPNSFVLPMTSPVATKPFAVPSLLTSTRQSPRGSVFTAPSSLVPPETTSTPPAPPRDPAILPPAVPALRIVKRATRFGHGRFTESASSTEIPLIPEASAASEVAPRRAKPATYSAGSRPMRLASTASGPSRVVTVQPPPIPLPANKFSTGPKRIPIVNSQTINSSEGAVARSSKEISTSMGGPRRVPITTPVVTPSANITEPVANKLPAVAGLKAPVKYGLRNGAQSALPRPASRLPAPTTGAGKLKTTTSGSGIGSGITMLGKGVPTRRMMYGSQ</sequence>
<accession>A0A9P5Y2E0</accession>
<feature type="region of interest" description="Disordered" evidence="1">
    <location>
        <begin position="444"/>
        <end position="480"/>
    </location>
</feature>
<feature type="region of interest" description="Disordered" evidence="1">
    <location>
        <begin position="262"/>
        <end position="292"/>
    </location>
</feature>
<comment type="caution">
    <text evidence="2">The sequence shown here is derived from an EMBL/GenBank/DDBJ whole genome shotgun (WGS) entry which is preliminary data.</text>
</comment>
<proteinExistence type="predicted"/>
<protein>
    <submittedName>
        <fullName evidence="2">Uncharacterized protein</fullName>
    </submittedName>
</protein>
<organism evidence="2 3">
    <name type="scientific">Collybia nuda</name>
    <dbReference type="NCBI Taxonomy" id="64659"/>
    <lineage>
        <taxon>Eukaryota</taxon>
        <taxon>Fungi</taxon>
        <taxon>Dikarya</taxon>
        <taxon>Basidiomycota</taxon>
        <taxon>Agaricomycotina</taxon>
        <taxon>Agaricomycetes</taxon>
        <taxon>Agaricomycetidae</taxon>
        <taxon>Agaricales</taxon>
        <taxon>Tricholomatineae</taxon>
        <taxon>Clitocybaceae</taxon>
        <taxon>Collybia</taxon>
    </lineage>
</organism>
<evidence type="ECO:0000256" key="1">
    <source>
        <dbReference type="SAM" id="MobiDB-lite"/>
    </source>
</evidence>
<feature type="compositionally biased region" description="Polar residues" evidence="1">
    <location>
        <begin position="262"/>
        <end position="271"/>
    </location>
</feature>
<dbReference type="EMBL" id="MU150304">
    <property type="protein sequence ID" value="KAF9460151.1"/>
    <property type="molecule type" value="Genomic_DNA"/>
</dbReference>
<dbReference type="Proteomes" id="UP000807353">
    <property type="component" value="Unassembled WGS sequence"/>
</dbReference>
<evidence type="ECO:0000313" key="3">
    <source>
        <dbReference type="Proteomes" id="UP000807353"/>
    </source>
</evidence>
<keyword evidence="3" id="KW-1185">Reference proteome</keyword>
<feature type="region of interest" description="Disordered" evidence="1">
    <location>
        <begin position="643"/>
        <end position="675"/>
    </location>
</feature>
<feature type="region of interest" description="Disordered" evidence="1">
    <location>
        <begin position="583"/>
        <end position="606"/>
    </location>
</feature>